<evidence type="ECO:0000256" key="4">
    <source>
        <dbReference type="ARBA" id="ARBA00023235"/>
    </source>
</evidence>
<sequence length="287" mass="31545">MNAHVDLSAPNRIDITGDDWKDIEPKEVTKRAVAKYAVAKYFNNALTDIEHKDDKEQSGDRNDLKVVGLGTGSTATWLVKELGILLRQGSSNINRLKFVCTSQDTVTKARAEGLQVVEVQELGTNPSVDLAIDGADEIDPAANIIKGRGGALYREKLIELLAKRFVVIADSSKLVQKLGAGTLPVDIGTWSTNAIMQRVERVCHTLQGPVSMTIRNNQDEEPFRTDDGNYVLDVTFSNGISDPVQLCRELKTINGVIETGLFVQMNPEVFTARQLDSSTVQISQLNY</sequence>
<dbReference type="OrthoDB" id="1555531at2759"/>
<dbReference type="SUPFAM" id="SSF75445">
    <property type="entry name" value="D-ribose-5-phosphate isomerase (RpiA), lid domain"/>
    <property type="match status" value="1"/>
</dbReference>
<dbReference type="OMA" id="ACHVQEK"/>
<dbReference type="InterPro" id="IPR037171">
    <property type="entry name" value="NagB/RpiA_transferase-like"/>
</dbReference>
<evidence type="ECO:0000256" key="1">
    <source>
        <dbReference type="ARBA" id="ARBA00004988"/>
    </source>
</evidence>
<reference evidence="6" key="1">
    <citation type="submission" date="2013-12" db="EMBL/GenBank/DDBJ databases">
        <authorList>
            <person name="Omoto C.K."/>
            <person name="Sibley D."/>
            <person name="Venepally P."/>
            <person name="Hadjithomas M."/>
            <person name="Karamycheva S."/>
            <person name="Brunk B."/>
            <person name="Roos D."/>
            <person name="Caler E."/>
            <person name="Lorenzi H."/>
        </authorList>
    </citation>
    <scope>NUCLEOTIDE SEQUENCE</scope>
</reference>
<dbReference type="InterPro" id="IPR004788">
    <property type="entry name" value="Ribose5P_isomerase_type_A"/>
</dbReference>
<dbReference type="PANTHER" id="PTHR11934:SF0">
    <property type="entry name" value="RIBOSE-5-PHOSPHATE ISOMERASE"/>
    <property type="match status" value="1"/>
</dbReference>
<dbReference type="PANTHER" id="PTHR11934">
    <property type="entry name" value="RIBOSE-5-PHOSPHATE ISOMERASE"/>
    <property type="match status" value="1"/>
</dbReference>
<keyword evidence="4 6" id="KW-0413">Isomerase</keyword>
<keyword evidence="7" id="KW-1185">Reference proteome</keyword>
<evidence type="ECO:0000313" key="7">
    <source>
        <dbReference type="Proteomes" id="UP000019763"/>
    </source>
</evidence>
<dbReference type="EMBL" id="AFNH02000651">
    <property type="protein sequence ID" value="EZG63627.1"/>
    <property type="molecule type" value="Genomic_DNA"/>
</dbReference>
<dbReference type="GO" id="GO:0004751">
    <property type="term" value="F:ribose-5-phosphate isomerase activity"/>
    <property type="evidence" value="ECO:0007669"/>
    <property type="project" value="UniProtKB-EC"/>
</dbReference>
<comment type="caution">
    <text evidence="6">The sequence shown here is derived from an EMBL/GenBank/DDBJ whole genome shotgun (WGS) entry which is preliminary data.</text>
</comment>
<dbReference type="Pfam" id="PF06026">
    <property type="entry name" value="Rib_5-P_isom_A"/>
    <property type="match status" value="1"/>
</dbReference>
<organism evidence="6 7">
    <name type="scientific">Gregarina niphandrodes</name>
    <name type="common">Septate eugregarine</name>
    <dbReference type="NCBI Taxonomy" id="110365"/>
    <lineage>
        <taxon>Eukaryota</taxon>
        <taxon>Sar</taxon>
        <taxon>Alveolata</taxon>
        <taxon>Apicomplexa</taxon>
        <taxon>Conoidasida</taxon>
        <taxon>Gregarinasina</taxon>
        <taxon>Eugregarinorida</taxon>
        <taxon>Gregarinidae</taxon>
        <taxon>Gregarina</taxon>
    </lineage>
</organism>
<protein>
    <recommendedName>
        <fullName evidence="3">ribose-5-phosphate isomerase</fullName>
        <ecNumber evidence="3">5.3.1.6</ecNumber>
    </recommendedName>
    <alternativeName>
        <fullName evidence="5">Phosphoriboisomerase</fullName>
    </alternativeName>
</protein>
<dbReference type="eggNOG" id="KOG3075">
    <property type="taxonomic scope" value="Eukaryota"/>
</dbReference>
<proteinExistence type="inferred from homology"/>
<dbReference type="EC" id="5.3.1.6" evidence="3"/>
<gene>
    <name evidence="6" type="ORF">GNI_086530</name>
</gene>
<dbReference type="Gene3D" id="3.30.70.260">
    <property type="match status" value="1"/>
</dbReference>
<dbReference type="Gene3D" id="3.40.50.1360">
    <property type="match status" value="1"/>
</dbReference>
<accession>A0A023B5X1</accession>
<comment type="pathway">
    <text evidence="1">Carbohydrate degradation; pentose phosphate pathway; D-ribose 5-phosphate from D-ribulose 5-phosphate (non-oxidative stage): step 1/1.</text>
</comment>
<evidence type="ECO:0000313" key="6">
    <source>
        <dbReference type="EMBL" id="EZG63627.1"/>
    </source>
</evidence>
<name>A0A023B5X1_GRENI</name>
<dbReference type="VEuPathDB" id="CryptoDB:GNI_086530"/>
<dbReference type="AlphaFoldDB" id="A0A023B5X1"/>
<dbReference type="GO" id="GO:0005829">
    <property type="term" value="C:cytosol"/>
    <property type="evidence" value="ECO:0007669"/>
    <property type="project" value="TreeGrafter"/>
</dbReference>
<dbReference type="GO" id="GO:0006014">
    <property type="term" value="P:D-ribose metabolic process"/>
    <property type="evidence" value="ECO:0007669"/>
    <property type="project" value="TreeGrafter"/>
</dbReference>
<evidence type="ECO:0000256" key="5">
    <source>
        <dbReference type="ARBA" id="ARBA00029734"/>
    </source>
</evidence>
<dbReference type="RefSeq" id="XP_011130667.1">
    <property type="nucleotide sequence ID" value="XM_011132365.1"/>
</dbReference>
<comment type="similarity">
    <text evidence="2">Belongs to the ribose 5-phosphate isomerase family.</text>
</comment>
<evidence type="ECO:0000256" key="2">
    <source>
        <dbReference type="ARBA" id="ARBA00008088"/>
    </source>
</evidence>
<dbReference type="GO" id="GO:0009052">
    <property type="term" value="P:pentose-phosphate shunt, non-oxidative branch"/>
    <property type="evidence" value="ECO:0007669"/>
    <property type="project" value="InterPro"/>
</dbReference>
<dbReference type="UniPathway" id="UPA00115">
    <property type="reaction ID" value="UER00412"/>
</dbReference>
<evidence type="ECO:0000256" key="3">
    <source>
        <dbReference type="ARBA" id="ARBA00011959"/>
    </source>
</evidence>
<dbReference type="NCBIfam" id="TIGR00021">
    <property type="entry name" value="rpiA"/>
    <property type="match status" value="1"/>
</dbReference>
<dbReference type="GeneID" id="22913079"/>
<dbReference type="Proteomes" id="UP000019763">
    <property type="component" value="Unassembled WGS sequence"/>
</dbReference>
<dbReference type="SUPFAM" id="SSF100950">
    <property type="entry name" value="NagB/RpiA/CoA transferase-like"/>
    <property type="match status" value="1"/>
</dbReference>
<dbReference type="CDD" id="cd01398">
    <property type="entry name" value="RPI_A"/>
    <property type="match status" value="1"/>
</dbReference>